<name>A0A1M7DQY3_9BRAD</name>
<dbReference type="SUPFAM" id="SSF143744">
    <property type="entry name" value="GlcG-like"/>
    <property type="match status" value="1"/>
</dbReference>
<dbReference type="Proteomes" id="UP000189935">
    <property type="component" value="Chromosome I"/>
</dbReference>
<evidence type="ECO:0000313" key="3">
    <source>
        <dbReference type="Proteomes" id="UP000189935"/>
    </source>
</evidence>
<dbReference type="AlphaFoldDB" id="A0A1M7DQY3"/>
<dbReference type="InterPro" id="IPR005624">
    <property type="entry name" value="PduO/GlcC-like"/>
</dbReference>
<dbReference type="OrthoDB" id="7222954at2"/>
<feature type="signal peptide" evidence="1">
    <location>
        <begin position="1"/>
        <end position="22"/>
    </location>
</feature>
<keyword evidence="1" id="KW-0732">Signal</keyword>
<organism evidence="2 3">
    <name type="scientific">Bradyrhizobium lablabi</name>
    <dbReference type="NCBI Taxonomy" id="722472"/>
    <lineage>
        <taxon>Bacteria</taxon>
        <taxon>Pseudomonadati</taxon>
        <taxon>Pseudomonadota</taxon>
        <taxon>Alphaproteobacteria</taxon>
        <taxon>Hyphomicrobiales</taxon>
        <taxon>Nitrobacteraceae</taxon>
        <taxon>Bradyrhizobium</taxon>
    </lineage>
</organism>
<protein>
    <submittedName>
        <fullName evidence="2">Glc operon protein GlcG</fullName>
    </submittedName>
</protein>
<dbReference type="InterPro" id="IPR038084">
    <property type="entry name" value="PduO/GlcC-like_sf"/>
</dbReference>
<proteinExistence type="predicted"/>
<feature type="chain" id="PRO_5012568046" evidence="1">
    <location>
        <begin position="23"/>
        <end position="162"/>
    </location>
</feature>
<dbReference type="Gene3D" id="3.30.450.150">
    <property type="entry name" value="Haem-degrading domain"/>
    <property type="match status" value="1"/>
</dbReference>
<dbReference type="PANTHER" id="PTHR34309">
    <property type="entry name" value="SLR1406 PROTEIN"/>
    <property type="match status" value="1"/>
</dbReference>
<dbReference type="InterPro" id="IPR052517">
    <property type="entry name" value="GlcG_carb_metab_protein"/>
</dbReference>
<accession>A0A1M7DQY3</accession>
<dbReference type="RefSeq" id="WP_079543983.1">
    <property type="nucleotide sequence ID" value="NZ_LT670844.1"/>
</dbReference>
<reference evidence="2 3" key="1">
    <citation type="submission" date="2016-11" db="EMBL/GenBank/DDBJ databases">
        <authorList>
            <person name="Jaros S."/>
            <person name="Januszkiewicz K."/>
            <person name="Wedrychowicz H."/>
        </authorList>
    </citation>
    <scope>NUCLEOTIDE SEQUENCE [LARGE SCALE GENOMIC DNA]</scope>
    <source>
        <strain evidence="2 3">GAS499</strain>
    </source>
</reference>
<evidence type="ECO:0000256" key="1">
    <source>
        <dbReference type="SAM" id="SignalP"/>
    </source>
</evidence>
<dbReference type="EMBL" id="LT670844">
    <property type="protein sequence ID" value="SHL81895.1"/>
    <property type="molecule type" value="Genomic_DNA"/>
</dbReference>
<sequence>MRIAIASVVVLGAVALLPPAAAAPFAEKKVLTLEIPRKIVATAEQEAARDHLAGVIAVVDDGGWPILIERMDHAAYLASVELAPGKARTAALFKKPSQALEDAINHGRVAAVTAQGFTEMQGGLPIVVDGEVIGAIGASFDTPEHDVQIAQAGLAAVPRPRD</sequence>
<gene>
    <name evidence="2" type="ORF">SAMN05444159_6900</name>
</gene>
<evidence type="ECO:0000313" key="2">
    <source>
        <dbReference type="EMBL" id="SHL81895.1"/>
    </source>
</evidence>
<dbReference type="PANTHER" id="PTHR34309:SF1">
    <property type="entry name" value="PROTEIN GLCG"/>
    <property type="match status" value="1"/>
</dbReference>
<dbReference type="Pfam" id="PF03928">
    <property type="entry name" value="HbpS-like"/>
    <property type="match status" value="1"/>
</dbReference>